<dbReference type="PANTHER" id="PTHR32089">
    <property type="entry name" value="METHYL-ACCEPTING CHEMOTAXIS PROTEIN MCPB"/>
    <property type="match status" value="1"/>
</dbReference>
<protein>
    <submittedName>
        <fullName evidence="5">HAMP domain-containing protein</fullName>
    </submittedName>
</protein>
<dbReference type="SMART" id="SM00304">
    <property type="entry name" value="HAMP"/>
    <property type="match status" value="1"/>
</dbReference>
<gene>
    <name evidence="5" type="ORF">ACFSR9_07205</name>
</gene>
<keyword evidence="3" id="KW-0812">Transmembrane</keyword>
<dbReference type="InterPro" id="IPR003660">
    <property type="entry name" value="HAMP_dom"/>
</dbReference>
<dbReference type="Pfam" id="PF00672">
    <property type="entry name" value="HAMP"/>
    <property type="match status" value="1"/>
</dbReference>
<sequence>MKYTVVLRQAIPDAIRPALERQLMDRFGLNGEQAQRLAARTSGRLMKPTGRARAELLLQVFEGQGAQVALEEVREETGLLSEPFQGVGLSAAPTRAPESPDDAFLAPLLKPGDGPDRLDPTDPFKSAGTDHDPWGGRTAEFPGDTFPGDAFPGERGAPGTDWNAWSGSAAATGPLRGENNPFAGEFMPGADALEAATGPARSTELEGLANAGPDALRPDALAAGDAPGPLVYTTTRRSAPASETNDLPSQDASVDVWSDFTGALTSTDAAGAALPTPEAAQEAAQSVLFAPSEASSTLPRRSLMRQLTVSTLVPLALSTGLTLGLLGLILPGMQRQLVQQNAQAVAVAVGTSLNVSNQAAVENQLRSLLGNSSVGFIRVELPDGTGYFRSSTPDSDSSLQRILATQTAKNPELNAIRFDISPADAYREQLQQFEDVGAGNSAQARQLRKKIEDPANRSVDRDTYLLSRMGVTTDDTGRRAISRPDAALANLQYRVTVGVPTAQASATLRNTLLLLLGVSLLALGLAALLARRAAQRVAAPIERLVKVADAISMGDLTEPVKAESNDEIGDLAQALERMRQSLDAAMERLRRRKRG</sequence>
<feature type="transmembrane region" description="Helical" evidence="3">
    <location>
        <begin position="512"/>
        <end position="530"/>
    </location>
</feature>
<feature type="compositionally biased region" description="Basic and acidic residues" evidence="2">
    <location>
        <begin position="113"/>
        <end position="134"/>
    </location>
</feature>
<evidence type="ECO:0000313" key="5">
    <source>
        <dbReference type="EMBL" id="MFD2609225.1"/>
    </source>
</evidence>
<dbReference type="Proteomes" id="UP001597475">
    <property type="component" value="Unassembled WGS sequence"/>
</dbReference>
<feature type="coiled-coil region" evidence="1">
    <location>
        <begin position="561"/>
        <end position="592"/>
    </location>
</feature>
<dbReference type="RefSeq" id="WP_386844425.1">
    <property type="nucleotide sequence ID" value="NZ_JBHUMK010000031.1"/>
</dbReference>
<keyword evidence="3" id="KW-0472">Membrane</keyword>
<accession>A0ABW5P234</accession>
<dbReference type="Gene3D" id="6.10.340.10">
    <property type="match status" value="1"/>
</dbReference>
<evidence type="ECO:0000256" key="1">
    <source>
        <dbReference type="SAM" id="Coils"/>
    </source>
</evidence>
<dbReference type="SUPFAM" id="SSF158472">
    <property type="entry name" value="HAMP domain-like"/>
    <property type="match status" value="1"/>
</dbReference>
<evidence type="ECO:0000256" key="3">
    <source>
        <dbReference type="SAM" id="Phobius"/>
    </source>
</evidence>
<feature type="region of interest" description="Disordered" evidence="2">
    <location>
        <begin position="109"/>
        <end position="163"/>
    </location>
</feature>
<organism evidence="5 6">
    <name type="scientific">Deinococcus taklimakanensis</name>
    <dbReference type="NCBI Taxonomy" id="536443"/>
    <lineage>
        <taxon>Bacteria</taxon>
        <taxon>Thermotogati</taxon>
        <taxon>Deinococcota</taxon>
        <taxon>Deinococci</taxon>
        <taxon>Deinococcales</taxon>
        <taxon>Deinococcaceae</taxon>
        <taxon>Deinococcus</taxon>
    </lineage>
</organism>
<dbReference type="CDD" id="cd06225">
    <property type="entry name" value="HAMP"/>
    <property type="match status" value="1"/>
</dbReference>
<feature type="domain" description="HAMP" evidence="4">
    <location>
        <begin position="535"/>
        <end position="587"/>
    </location>
</feature>
<keyword evidence="1" id="KW-0175">Coiled coil</keyword>
<reference evidence="6" key="1">
    <citation type="journal article" date="2019" name="Int. J. Syst. Evol. Microbiol.">
        <title>The Global Catalogue of Microorganisms (GCM) 10K type strain sequencing project: providing services to taxonomists for standard genome sequencing and annotation.</title>
        <authorList>
            <consortium name="The Broad Institute Genomics Platform"/>
            <consortium name="The Broad Institute Genome Sequencing Center for Infectious Disease"/>
            <person name="Wu L."/>
            <person name="Ma J."/>
        </authorList>
    </citation>
    <scope>NUCLEOTIDE SEQUENCE [LARGE SCALE GENOMIC DNA]</scope>
    <source>
        <strain evidence="6">KCTC 33842</strain>
    </source>
</reference>
<keyword evidence="3" id="KW-1133">Transmembrane helix</keyword>
<dbReference type="PROSITE" id="PS50885">
    <property type="entry name" value="HAMP"/>
    <property type="match status" value="1"/>
</dbReference>
<feature type="transmembrane region" description="Helical" evidence="3">
    <location>
        <begin position="307"/>
        <end position="330"/>
    </location>
</feature>
<dbReference type="PANTHER" id="PTHR32089:SF112">
    <property type="entry name" value="LYSOZYME-LIKE PROTEIN-RELATED"/>
    <property type="match status" value="1"/>
</dbReference>
<comment type="caution">
    <text evidence="5">The sequence shown here is derived from an EMBL/GenBank/DDBJ whole genome shotgun (WGS) entry which is preliminary data.</text>
</comment>
<proteinExistence type="predicted"/>
<evidence type="ECO:0000256" key="2">
    <source>
        <dbReference type="SAM" id="MobiDB-lite"/>
    </source>
</evidence>
<evidence type="ECO:0000313" key="6">
    <source>
        <dbReference type="Proteomes" id="UP001597475"/>
    </source>
</evidence>
<evidence type="ECO:0000259" key="4">
    <source>
        <dbReference type="PROSITE" id="PS50885"/>
    </source>
</evidence>
<name>A0ABW5P234_9DEIO</name>
<keyword evidence="6" id="KW-1185">Reference proteome</keyword>
<dbReference type="EMBL" id="JBHUMK010000031">
    <property type="protein sequence ID" value="MFD2609225.1"/>
    <property type="molecule type" value="Genomic_DNA"/>
</dbReference>